<dbReference type="Proteomes" id="UP000533080">
    <property type="component" value="Unassembled WGS sequence"/>
</dbReference>
<dbReference type="RefSeq" id="WP_171443188.1">
    <property type="nucleotide sequence ID" value="NZ_JABFNS010000083.1"/>
</dbReference>
<protein>
    <recommendedName>
        <fullName evidence="1">ADYC domain-containing protein</fullName>
    </recommendedName>
</protein>
<dbReference type="AlphaFoldDB" id="A0A7Y4ILL9"/>
<reference evidence="2 3" key="1">
    <citation type="submission" date="2020-05" db="EMBL/GenBank/DDBJ databases">
        <authorList>
            <person name="Whitworth D."/>
        </authorList>
    </citation>
    <scope>NUCLEOTIDE SEQUENCE [LARGE SCALE GENOMIC DNA]</scope>
    <source>
        <strain evidence="2 3">AM005</strain>
    </source>
</reference>
<name>A0A7Y4ILL9_MYXXA</name>
<feature type="domain" description="ADYC" evidence="1">
    <location>
        <begin position="138"/>
        <end position="320"/>
    </location>
</feature>
<proteinExistence type="predicted"/>
<organism evidence="2 3">
    <name type="scientific">Myxococcus xanthus</name>
    <dbReference type="NCBI Taxonomy" id="34"/>
    <lineage>
        <taxon>Bacteria</taxon>
        <taxon>Pseudomonadati</taxon>
        <taxon>Myxococcota</taxon>
        <taxon>Myxococcia</taxon>
        <taxon>Myxococcales</taxon>
        <taxon>Cystobacterineae</taxon>
        <taxon>Myxococcaceae</taxon>
        <taxon>Myxococcus</taxon>
    </lineage>
</organism>
<dbReference type="EMBL" id="JABFNT010000076">
    <property type="protein sequence ID" value="NOJ81095.1"/>
    <property type="molecule type" value="Genomic_DNA"/>
</dbReference>
<gene>
    <name evidence="2" type="ORF">HNV28_22680</name>
</gene>
<sequence>MMRSGRSKCLRVPRRVAGRAAAADIDSVVGPGRWWVMGAWKQTVATLVSAVSMVGCAGNVTEAEPVALRSGVAELVAPNGRNLNGRNLNGRNLNTPELGQLLVSVDLAGARIAEEVLGAVRLEGSVFHGVASSGPVSGQSFLGARFTGNLSSGDTVELRVDGIEPGAGADADVWAYHVSYYDAADALWRPACAAADGSALGAIPVAGRWDYRQGVAGGGAKVDDAARFTFACEGAAIAKCVRFGYRPWGTTADGLSLAEHHQACTRMVRADFCGDGTSHTTDGQWVNLHDGVNVQTDTEAWLHEAEWDADGARCFTQTRRAAQPVSCPGQTQGTQCGKWAHFQAGTLIMSEVPPAQ</sequence>
<dbReference type="InterPro" id="IPR045426">
    <property type="entry name" value="ADYC"/>
</dbReference>
<evidence type="ECO:0000313" key="2">
    <source>
        <dbReference type="EMBL" id="NOJ81095.1"/>
    </source>
</evidence>
<comment type="caution">
    <text evidence="2">The sequence shown here is derived from an EMBL/GenBank/DDBJ whole genome shotgun (WGS) entry which is preliminary data.</text>
</comment>
<accession>A0A7Y4ILL9</accession>
<evidence type="ECO:0000313" key="3">
    <source>
        <dbReference type="Proteomes" id="UP000533080"/>
    </source>
</evidence>
<evidence type="ECO:0000259" key="1">
    <source>
        <dbReference type="Pfam" id="PF20032"/>
    </source>
</evidence>
<dbReference type="Pfam" id="PF20032">
    <property type="entry name" value="ADYC"/>
    <property type="match status" value="1"/>
</dbReference>